<gene>
    <name evidence="6" type="ORF">Godav_012185</name>
</gene>
<evidence type="ECO:0000313" key="7">
    <source>
        <dbReference type="Proteomes" id="UP000593561"/>
    </source>
</evidence>
<feature type="region of interest" description="Disordered" evidence="3">
    <location>
        <begin position="67"/>
        <end position="94"/>
    </location>
</feature>
<feature type="compositionally biased region" description="Polar residues" evidence="3">
    <location>
        <begin position="74"/>
        <end position="89"/>
    </location>
</feature>
<evidence type="ECO:0000256" key="2">
    <source>
        <dbReference type="ARBA" id="ARBA00022898"/>
    </source>
</evidence>
<dbReference type="InterPro" id="IPR015422">
    <property type="entry name" value="PyrdxlP-dep_Trfase_small"/>
</dbReference>
<evidence type="ECO:0000256" key="3">
    <source>
        <dbReference type="SAM" id="MobiDB-lite"/>
    </source>
</evidence>
<name>A0A7J8RDQ2_GOSDV</name>
<evidence type="ECO:0000313" key="6">
    <source>
        <dbReference type="EMBL" id="MBA0611502.1"/>
    </source>
</evidence>
<dbReference type="CDD" id="cd00609">
    <property type="entry name" value="AAT_like"/>
    <property type="match status" value="1"/>
</dbReference>
<dbReference type="GO" id="GO:0004069">
    <property type="term" value="F:L-aspartate:2-oxoglutarate aminotransferase activity"/>
    <property type="evidence" value="ECO:0007669"/>
    <property type="project" value="TreeGrafter"/>
</dbReference>
<keyword evidence="4" id="KW-0472">Membrane</keyword>
<evidence type="ECO:0000259" key="5">
    <source>
        <dbReference type="Pfam" id="PF00155"/>
    </source>
</evidence>
<organism evidence="6 7">
    <name type="scientific">Gossypium davidsonii</name>
    <name type="common">Davidson's cotton</name>
    <name type="synonym">Gossypium klotzschianum subsp. davidsonii</name>
    <dbReference type="NCBI Taxonomy" id="34287"/>
    <lineage>
        <taxon>Eukaryota</taxon>
        <taxon>Viridiplantae</taxon>
        <taxon>Streptophyta</taxon>
        <taxon>Embryophyta</taxon>
        <taxon>Tracheophyta</taxon>
        <taxon>Spermatophyta</taxon>
        <taxon>Magnoliopsida</taxon>
        <taxon>eudicotyledons</taxon>
        <taxon>Gunneridae</taxon>
        <taxon>Pentapetalae</taxon>
        <taxon>rosids</taxon>
        <taxon>malvids</taxon>
        <taxon>Malvales</taxon>
        <taxon>Malvaceae</taxon>
        <taxon>Malvoideae</taxon>
        <taxon>Gossypium</taxon>
    </lineage>
</organism>
<comment type="caution">
    <text evidence="6">The sequence shown here is derived from an EMBL/GenBank/DDBJ whole genome shotgun (WGS) entry which is preliminary data.</text>
</comment>
<dbReference type="InterPro" id="IPR015421">
    <property type="entry name" value="PyrdxlP-dep_Trfase_major"/>
</dbReference>
<keyword evidence="7" id="KW-1185">Reference proteome</keyword>
<dbReference type="InterPro" id="IPR050478">
    <property type="entry name" value="Ethylene_sulfur-biosynth"/>
</dbReference>
<protein>
    <recommendedName>
        <fullName evidence="5">Aminotransferase class I/classII large domain-containing protein</fullName>
    </recommendedName>
</protein>
<dbReference type="Pfam" id="PF00155">
    <property type="entry name" value="Aminotran_1_2"/>
    <property type="match status" value="1"/>
</dbReference>
<dbReference type="InterPro" id="IPR004838">
    <property type="entry name" value="NHTrfase_class1_PyrdxlP-BS"/>
</dbReference>
<dbReference type="Gene3D" id="3.90.1150.10">
    <property type="entry name" value="Aspartate Aminotransferase, domain 1"/>
    <property type="match status" value="2"/>
</dbReference>
<proteinExistence type="inferred from homology"/>
<feature type="transmembrane region" description="Helical" evidence="4">
    <location>
        <begin position="279"/>
        <end position="300"/>
    </location>
</feature>
<feature type="compositionally biased region" description="Basic and acidic residues" evidence="3">
    <location>
        <begin position="10"/>
        <end position="19"/>
    </location>
</feature>
<dbReference type="Gene3D" id="3.40.640.10">
    <property type="entry name" value="Type I PLP-dependent aspartate aminotransferase-like (Major domain)"/>
    <property type="match status" value="1"/>
</dbReference>
<dbReference type="GO" id="GO:0016847">
    <property type="term" value="F:1-aminocyclopropane-1-carboxylate synthase activity"/>
    <property type="evidence" value="ECO:0007669"/>
    <property type="project" value="UniProtKB-ARBA"/>
</dbReference>
<keyword evidence="4" id="KW-1133">Transmembrane helix</keyword>
<reference evidence="6 7" key="1">
    <citation type="journal article" date="2019" name="Genome Biol. Evol.">
        <title>Insights into the evolution of the New World diploid cottons (Gossypium, subgenus Houzingenia) based on genome sequencing.</title>
        <authorList>
            <person name="Grover C.E."/>
            <person name="Arick M.A. 2nd"/>
            <person name="Thrash A."/>
            <person name="Conover J.L."/>
            <person name="Sanders W.S."/>
            <person name="Peterson D.G."/>
            <person name="Frelichowski J.E."/>
            <person name="Scheffler J.A."/>
            <person name="Scheffler B.E."/>
            <person name="Wendel J.F."/>
        </authorList>
    </citation>
    <scope>NUCLEOTIDE SEQUENCE [LARGE SCALE GENOMIC DNA]</scope>
    <source>
        <strain evidence="6">27</strain>
        <tissue evidence="6">Leaf</tissue>
    </source>
</reference>
<keyword evidence="2" id="KW-0663">Pyridoxal phosphate</keyword>
<dbReference type="InterPro" id="IPR004839">
    <property type="entry name" value="Aminotransferase_I/II_large"/>
</dbReference>
<sequence>MTQTRYYRTRSPEPEKEKTGGGGGTAMRVIVPLQGVVQGRGGLVLGSIIPCALFYFLQFYLKRNRDDPDDKNESNSTGQNPTTRSPSSEHLTELPGLTRSLSRALLSPRNSGPVSISARVSGIVKGGDSPYYMGLKRVKEDPYDELDNPNGVIQLGLAENKLSLDLVKDWLAENAREAILGNGKELSISGIAPYQPFDGLMEFKVVNIETQIGRAIIRLLWVLGAACVLLLTMVNGSWSDNNAMVLNLGLIVEYRYSTDSILNLPLEAPFHLMIPSANVFFLFINSLLPSICVLTCYYFFKAVAGFMSQVMENAVSFNPSQIVLTAGATPAIEILSFCLADTGNAFLVPTPYYPGFDRDVKWRTGVEIIHVPCRSADNFHLSIAALDRSFNQAKKRGLKVRGVIISNPSNPVGNLLNRETLYSLLDFAREKNIHIISNEILAGSTHGNEGFVSMAEIVDQEDTDRKRVHIVYGLSKDLSLPGFRVGVIYTFNEDVLAAARKLSRFSATSAPTQRLLISMLSDTKFVRTFLTTNWERLQRMYVQLVAGLEKMGIKSIESSGGFYCWADMSGFISSYSEKGEVELWDKLLNIGKVNVTPGSCCHCIEPGWFRFCFATLTEKDIPVVMERIQKVLKPVN</sequence>
<evidence type="ECO:0000256" key="4">
    <source>
        <dbReference type="SAM" id="Phobius"/>
    </source>
</evidence>
<dbReference type="Proteomes" id="UP000593561">
    <property type="component" value="Unassembled WGS sequence"/>
</dbReference>
<dbReference type="GO" id="GO:0030170">
    <property type="term" value="F:pyridoxal phosphate binding"/>
    <property type="evidence" value="ECO:0007669"/>
    <property type="project" value="InterPro"/>
</dbReference>
<dbReference type="GO" id="GO:0008793">
    <property type="term" value="F:aromatic-amino-acid transaminase activity"/>
    <property type="evidence" value="ECO:0007669"/>
    <property type="project" value="TreeGrafter"/>
</dbReference>
<keyword evidence="4" id="KW-0812">Transmembrane</keyword>
<dbReference type="EMBL" id="JABFAC010000004">
    <property type="protein sequence ID" value="MBA0611502.1"/>
    <property type="molecule type" value="Genomic_DNA"/>
</dbReference>
<dbReference type="SUPFAM" id="SSF53383">
    <property type="entry name" value="PLP-dependent transferases"/>
    <property type="match status" value="1"/>
</dbReference>
<comment type="similarity">
    <text evidence="1">Belongs to the class-I pyridoxal-phosphate-dependent aminotransferase family.</text>
</comment>
<feature type="transmembrane region" description="Helical" evidence="4">
    <location>
        <begin position="219"/>
        <end position="238"/>
    </location>
</feature>
<dbReference type="InterPro" id="IPR015424">
    <property type="entry name" value="PyrdxlP-dep_Trfase"/>
</dbReference>
<dbReference type="AlphaFoldDB" id="A0A7J8RDQ2"/>
<dbReference type="PANTHER" id="PTHR43795:SF85">
    <property type="entry name" value="AMINOTRANSFERASE ACS10-RELATED"/>
    <property type="match status" value="1"/>
</dbReference>
<accession>A0A7J8RDQ2</accession>
<feature type="domain" description="Aminotransferase class I/classII large" evidence="5">
    <location>
        <begin position="301"/>
        <end position="628"/>
    </location>
</feature>
<dbReference type="PANTHER" id="PTHR43795">
    <property type="entry name" value="BIFUNCTIONAL ASPARTATE AMINOTRANSFERASE AND GLUTAMATE/ASPARTATE-PREPHENATE AMINOTRANSFERASE-RELATED"/>
    <property type="match status" value="1"/>
</dbReference>
<feature type="region of interest" description="Disordered" evidence="3">
    <location>
        <begin position="1"/>
        <end position="25"/>
    </location>
</feature>
<dbReference type="PROSITE" id="PS00105">
    <property type="entry name" value="AA_TRANSFER_CLASS_1"/>
    <property type="match status" value="1"/>
</dbReference>
<evidence type="ECO:0000256" key="1">
    <source>
        <dbReference type="ARBA" id="ARBA00007441"/>
    </source>
</evidence>